<gene>
    <name evidence="4" type="ORF">DOO78_20775</name>
</gene>
<comment type="similarity">
    <text evidence="1 3">Belongs to the enoyl-CoA hydratase/isomerase family.</text>
</comment>
<proteinExistence type="inferred from homology"/>
<dbReference type="Gene3D" id="3.90.226.10">
    <property type="entry name" value="2-enoyl-CoA Hydratase, Chain A, domain 1"/>
    <property type="match status" value="1"/>
</dbReference>
<dbReference type="PROSITE" id="PS00166">
    <property type="entry name" value="ENOYL_COA_HYDRATASE"/>
    <property type="match status" value="1"/>
</dbReference>
<dbReference type="Proteomes" id="UP000249065">
    <property type="component" value="Unassembled WGS sequence"/>
</dbReference>
<dbReference type="GO" id="GO:0006635">
    <property type="term" value="P:fatty acid beta-oxidation"/>
    <property type="evidence" value="ECO:0007669"/>
    <property type="project" value="TreeGrafter"/>
</dbReference>
<comment type="caution">
    <text evidence="4">The sequence shown here is derived from an EMBL/GenBank/DDBJ whole genome shotgun (WGS) entry which is preliminary data.</text>
</comment>
<dbReference type="PANTHER" id="PTHR11941">
    <property type="entry name" value="ENOYL-COA HYDRATASE-RELATED"/>
    <property type="match status" value="1"/>
</dbReference>
<dbReference type="Gene3D" id="1.10.12.10">
    <property type="entry name" value="Lyase 2-enoyl-coa Hydratase, Chain A, domain 2"/>
    <property type="match status" value="1"/>
</dbReference>
<organism evidence="4 5">
    <name type="scientific">Roseicella frigidaeris</name>
    <dbReference type="NCBI Taxonomy" id="2230885"/>
    <lineage>
        <taxon>Bacteria</taxon>
        <taxon>Pseudomonadati</taxon>
        <taxon>Pseudomonadota</taxon>
        <taxon>Alphaproteobacteria</taxon>
        <taxon>Acetobacterales</taxon>
        <taxon>Roseomonadaceae</taxon>
        <taxon>Roseicella</taxon>
    </lineage>
</organism>
<reference evidence="5" key="1">
    <citation type="submission" date="2018-06" db="EMBL/GenBank/DDBJ databases">
        <authorList>
            <person name="Khan S.A."/>
        </authorList>
    </citation>
    <scope>NUCLEOTIDE SEQUENCE [LARGE SCALE GENOMIC DNA]</scope>
    <source>
        <strain evidence="5">DB-1506</strain>
    </source>
</reference>
<dbReference type="Pfam" id="PF00378">
    <property type="entry name" value="ECH_1"/>
    <property type="match status" value="1"/>
</dbReference>
<protein>
    <submittedName>
        <fullName evidence="4">Enoyl-CoA hydratase</fullName>
    </submittedName>
</protein>
<dbReference type="InterPro" id="IPR018376">
    <property type="entry name" value="Enoyl-CoA_hyd/isom_CS"/>
</dbReference>
<keyword evidence="2" id="KW-0456">Lyase</keyword>
<accession>A0A327M3I7</accession>
<dbReference type="SUPFAM" id="SSF52096">
    <property type="entry name" value="ClpP/crotonase"/>
    <property type="match status" value="1"/>
</dbReference>
<name>A0A327M3I7_9PROT</name>
<keyword evidence="5" id="KW-1185">Reference proteome</keyword>
<dbReference type="OrthoDB" id="9795613at2"/>
<evidence type="ECO:0000313" key="4">
    <source>
        <dbReference type="EMBL" id="RAI57097.1"/>
    </source>
</evidence>
<dbReference type="AlphaFoldDB" id="A0A327M3I7"/>
<dbReference type="GO" id="GO:0016836">
    <property type="term" value="F:hydro-lyase activity"/>
    <property type="evidence" value="ECO:0007669"/>
    <property type="project" value="UniProtKB-ARBA"/>
</dbReference>
<evidence type="ECO:0000256" key="2">
    <source>
        <dbReference type="ARBA" id="ARBA00023239"/>
    </source>
</evidence>
<evidence type="ECO:0000256" key="1">
    <source>
        <dbReference type="ARBA" id="ARBA00005254"/>
    </source>
</evidence>
<dbReference type="FunFam" id="1.10.12.10:FF:000001">
    <property type="entry name" value="Probable enoyl-CoA hydratase, mitochondrial"/>
    <property type="match status" value="1"/>
</dbReference>
<dbReference type="FunFam" id="3.90.226.10:FF:000009">
    <property type="entry name" value="Carnitinyl-CoA dehydratase"/>
    <property type="match status" value="1"/>
</dbReference>
<dbReference type="PANTHER" id="PTHR11941:SF54">
    <property type="entry name" value="ENOYL-COA HYDRATASE, MITOCHONDRIAL"/>
    <property type="match status" value="1"/>
</dbReference>
<dbReference type="RefSeq" id="WP_111471797.1">
    <property type="nucleotide sequence ID" value="NZ_QLIX01000021.1"/>
</dbReference>
<dbReference type="InterPro" id="IPR014748">
    <property type="entry name" value="Enoyl-CoA_hydra_C"/>
</dbReference>
<dbReference type="InterPro" id="IPR029045">
    <property type="entry name" value="ClpP/crotonase-like_dom_sf"/>
</dbReference>
<dbReference type="CDD" id="cd06558">
    <property type="entry name" value="crotonase-like"/>
    <property type="match status" value="1"/>
</dbReference>
<evidence type="ECO:0000256" key="3">
    <source>
        <dbReference type="RuleBase" id="RU003707"/>
    </source>
</evidence>
<dbReference type="InterPro" id="IPR001753">
    <property type="entry name" value="Enoyl-CoA_hydra/iso"/>
</dbReference>
<evidence type="ECO:0000313" key="5">
    <source>
        <dbReference type="Proteomes" id="UP000249065"/>
    </source>
</evidence>
<dbReference type="EMBL" id="QLIX01000021">
    <property type="protein sequence ID" value="RAI57097.1"/>
    <property type="molecule type" value="Genomic_DNA"/>
</dbReference>
<sequence length="254" mass="26864">MSANVLLIEHPAPHVVLLRINRPEALNALNAEVREAINTTLPRLDADPEVRCVVLAGSEKSFAAGADIKERAGMSAVDVMKMSTTRGIAAFSKPIIAAVNGFALGGGCEYALQCDIVLANDRARFGQPEIKLGLVPGAGGTQRLPRVVGKHNALYMVLTGAMVSARDALRMGLVCEVVEGNCDARAIELATQIAAMAPLTAKLIKEAVNSGADMALDAALRLETRAHQLAFATEDVREGIAAFIEKRQADFTGH</sequence>